<proteinExistence type="predicted"/>
<evidence type="ECO:0000313" key="1">
    <source>
        <dbReference type="EMBL" id="NYD86376.1"/>
    </source>
</evidence>
<reference evidence="1 2" key="1">
    <citation type="submission" date="2020-07" db="EMBL/GenBank/DDBJ databases">
        <title>Sequencing the genomes of 1000 actinobacteria strains.</title>
        <authorList>
            <person name="Klenk H.-P."/>
        </authorList>
    </citation>
    <scope>NUCLEOTIDE SEQUENCE [LARGE SCALE GENOMIC DNA]</scope>
    <source>
        <strain evidence="1 2">DSM 24482</strain>
    </source>
</reference>
<dbReference type="AlphaFoldDB" id="A0A7Y9JXY8"/>
<sequence length="173" mass="19327">MMRPREQPARVPPAVYADPSVAARQAVGLLTFRRWRRVVGLDCGSLETLEEHLWQRATVEPTTFDAWYRAHPLVTFDDDMPDDLRRAVAVSGVDQDEAEAAIDALVEITYGGLFTGLVSETSLESLDALGRVTTRHGVPLADPAPFTGSLWVDDAWGRPDAATLRRWRDVVWR</sequence>
<gene>
    <name evidence="1" type="ORF">BKA21_001925</name>
</gene>
<dbReference type="RefSeq" id="WP_140458015.1">
    <property type="nucleotide sequence ID" value="NZ_BAABFI010000001.1"/>
</dbReference>
<dbReference type="EMBL" id="JACCBK010000001">
    <property type="protein sequence ID" value="NYD86376.1"/>
    <property type="molecule type" value="Genomic_DNA"/>
</dbReference>
<name>A0A7Y9JXY8_9CELL</name>
<dbReference type="Proteomes" id="UP000577956">
    <property type="component" value="Unassembled WGS sequence"/>
</dbReference>
<protein>
    <submittedName>
        <fullName evidence="1">Uncharacterized protein</fullName>
    </submittedName>
</protein>
<organism evidence="1 2">
    <name type="scientific">Cellulomonas oligotrophica</name>
    <dbReference type="NCBI Taxonomy" id="931536"/>
    <lineage>
        <taxon>Bacteria</taxon>
        <taxon>Bacillati</taxon>
        <taxon>Actinomycetota</taxon>
        <taxon>Actinomycetes</taxon>
        <taxon>Micrococcales</taxon>
        <taxon>Cellulomonadaceae</taxon>
        <taxon>Cellulomonas</taxon>
    </lineage>
</organism>
<comment type="caution">
    <text evidence="1">The sequence shown here is derived from an EMBL/GenBank/DDBJ whole genome shotgun (WGS) entry which is preliminary data.</text>
</comment>
<accession>A0A7Y9JXY8</accession>
<evidence type="ECO:0000313" key="2">
    <source>
        <dbReference type="Proteomes" id="UP000577956"/>
    </source>
</evidence>